<dbReference type="GO" id="GO:0140658">
    <property type="term" value="F:ATP-dependent chromatin remodeler activity"/>
    <property type="evidence" value="ECO:0007669"/>
    <property type="project" value="TreeGrafter"/>
</dbReference>
<dbReference type="GO" id="GO:0016887">
    <property type="term" value="F:ATP hydrolysis activity"/>
    <property type="evidence" value="ECO:0007669"/>
    <property type="project" value="TreeGrafter"/>
</dbReference>
<dbReference type="PROSITE" id="PS51192">
    <property type="entry name" value="HELICASE_ATP_BIND_1"/>
    <property type="match status" value="1"/>
</dbReference>
<dbReference type="InterPro" id="IPR019787">
    <property type="entry name" value="Znf_PHD-finger"/>
</dbReference>
<dbReference type="PROSITE" id="PS50013">
    <property type="entry name" value="CHROMO_2"/>
    <property type="match status" value="1"/>
</dbReference>
<dbReference type="AlphaFoldDB" id="A0A8T2YGF9"/>
<dbReference type="InterPro" id="IPR038718">
    <property type="entry name" value="SNF2-like_sf"/>
</dbReference>
<dbReference type="Gene3D" id="3.30.40.10">
    <property type="entry name" value="Zinc/RING finger domain, C3HC4 (zinc finger)"/>
    <property type="match status" value="1"/>
</dbReference>
<dbReference type="SMART" id="SM00298">
    <property type="entry name" value="CHROMO"/>
    <property type="match status" value="1"/>
</dbReference>
<evidence type="ECO:0000256" key="4">
    <source>
        <dbReference type="ARBA" id="ARBA00022771"/>
    </source>
</evidence>
<dbReference type="Pfam" id="PF00385">
    <property type="entry name" value="Chromo"/>
    <property type="match status" value="1"/>
</dbReference>
<dbReference type="GO" id="GO:0008270">
    <property type="term" value="F:zinc ion binding"/>
    <property type="evidence" value="ECO:0007669"/>
    <property type="project" value="UniProtKB-KW"/>
</dbReference>
<dbReference type="InterPro" id="IPR023780">
    <property type="entry name" value="Chromo_domain"/>
</dbReference>
<dbReference type="InterPro" id="IPR019786">
    <property type="entry name" value="Zinc_finger_PHD-type_CS"/>
</dbReference>
<evidence type="ECO:0000313" key="13">
    <source>
        <dbReference type="EMBL" id="KAH8504122.1"/>
    </source>
</evidence>
<dbReference type="GO" id="GO:0003677">
    <property type="term" value="F:DNA binding"/>
    <property type="evidence" value="ECO:0007669"/>
    <property type="project" value="TreeGrafter"/>
</dbReference>
<keyword evidence="6" id="KW-0067">ATP-binding</keyword>
<dbReference type="GO" id="GO:0000785">
    <property type="term" value="C:chromatin"/>
    <property type="evidence" value="ECO:0007669"/>
    <property type="project" value="TreeGrafter"/>
</dbReference>
<dbReference type="Proteomes" id="UP000807159">
    <property type="component" value="Chromosome 6"/>
</dbReference>
<evidence type="ECO:0000256" key="1">
    <source>
        <dbReference type="ARBA" id="ARBA00004123"/>
    </source>
</evidence>
<dbReference type="PANTHER" id="PTHR45623">
    <property type="entry name" value="CHROMODOMAIN-HELICASE-DNA-BINDING PROTEIN 3-RELATED-RELATED"/>
    <property type="match status" value="1"/>
</dbReference>
<keyword evidence="3" id="KW-0547">Nucleotide-binding</keyword>
<dbReference type="PROSITE" id="PS01359">
    <property type="entry name" value="ZF_PHD_1"/>
    <property type="match status" value="1"/>
</dbReference>
<dbReference type="SMART" id="SM00249">
    <property type="entry name" value="PHD"/>
    <property type="match status" value="1"/>
</dbReference>
<evidence type="ECO:0000256" key="2">
    <source>
        <dbReference type="ARBA" id="ARBA00022723"/>
    </source>
</evidence>
<dbReference type="InterPro" id="IPR027417">
    <property type="entry name" value="P-loop_NTPase"/>
</dbReference>
<dbReference type="InterPro" id="IPR014001">
    <property type="entry name" value="Helicase_ATP-bd"/>
</dbReference>
<dbReference type="Pfam" id="PF00628">
    <property type="entry name" value="PHD"/>
    <property type="match status" value="1"/>
</dbReference>
<keyword evidence="5" id="KW-0862">Zinc</keyword>
<sequence>MQLMKPCKAKCSCKVRVSVKQFKRAPFSPSHKDLQKSLCYSTCIKPNSDFGVLLGLARIFHNVGSPDPPKMSSLVERLRVRSERRPVYNLDESDDDDYVSGKAKNPQEKIERFVRDDAKEDSCQACGESENLLNCETCTYAYHSKCLLPPLKAPFPSNWRCPECVSPLNDIDKLLDCEMRPTVADDSDASKLGSKQIFVKQVPEKEFLKAFKSNPRLKTKVNNFNRQMASNNNSEDEFVAIRPEWTTVDRILACRGDEDEKEYLVKYKELPYDECYWEFESDVSAFQPEIEKFNKIQSRSHKPKQKSSLQDATDSKKKSKEFQQCDHSPEFLSGGSLHPYQLEGLNFLRFSWSKQTHVILADEMGLGKTIQSIAFLASLREEGISPYLVVAPLSTLRNWEREFATWAPQMNVVMYVGSAQARAVIREYEFYYPKNHKKIKKKKSGQVVTESKQDRIKFDVLLTSYEMINLDSTSLKPIKWECMIVDEGHRLKNKDSKLFLSLKQYCSNHRVLLTGTPLQNNLDELFMLMHFLDAGKFASLEEFQEEFKDINQEEQILRLHKMCQILPNEVLSDYLVDASSVLAFDFS</sequence>
<gene>
    <name evidence="13" type="ORF">H0E87_011684</name>
</gene>
<accession>A0A8T2YGF9</accession>
<dbReference type="GO" id="GO:0005524">
    <property type="term" value="F:ATP binding"/>
    <property type="evidence" value="ECO:0007669"/>
    <property type="project" value="UniProtKB-KW"/>
</dbReference>
<dbReference type="Gene3D" id="3.40.50.10810">
    <property type="entry name" value="Tandem AAA-ATPase domain"/>
    <property type="match status" value="1"/>
</dbReference>
<dbReference type="InterPro" id="IPR016197">
    <property type="entry name" value="Chromo-like_dom_sf"/>
</dbReference>
<evidence type="ECO:0000256" key="5">
    <source>
        <dbReference type="ARBA" id="ARBA00022833"/>
    </source>
</evidence>
<protein>
    <submittedName>
        <fullName evidence="13">Uncharacterized protein</fullName>
    </submittedName>
</protein>
<dbReference type="Pfam" id="PF00176">
    <property type="entry name" value="SNF2-rel_dom"/>
    <property type="match status" value="1"/>
</dbReference>
<dbReference type="InterPro" id="IPR000330">
    <property type="entry name" value="SNF2_N"/>
</dbReference>
<dbReference type="Gene3D" id="2.40.50.40">
    <property type="match status" value="1"/>
</dbReference>
<evidence type="ECO:0000256" key="7">
    <source>
        <dbReference type="ARBA" id="ARBA00023242"/>
    </source>
</evidence>
<comment type="caution">
    <text evidence="13">The sequence shown here is derived from an EMBL/GenBank/DDBJ whole genome shotgun (WGS) entry which is preliminary data.</text>
</comment>
<evidence type="ECO:0000256" key="6">
    <source>
        <dbReference type="ARBA" id="ARBA00022840"/>
    </source>
</evidence>
<evidence type="ECO:0000259" key="12">
    <source>
        <dbReference type="PROSITE" id="PS51192"/>
    </source>
</evidence>
<feature type="domain" description="PHD-type" evidence="11">
    <location>
        <begin position="120"/>
        <end position="167"/>
    </location>
</feature>
<keyword evidence="2" id="KW-0479">Metal-binding</keyword>
<name>A0A8T2YGF9_POPDE</name>
<dbReference type="InterPro" id="IPR011011">
    <property type="entry name" value="Znf_FYVE_PHD"/>
</dbReference>
<evidence type="ECO:0000259" key="10">
    <source>
        <dbReference type="PROSITE" id="PS50013"/>
    </source>
</evidence>
<dbReference type="PANTHER" id="PTHR45623:SF17">
    <property type="entry name" value="CHROMODOMAIN-HELICASE-DNA-BINDING PROTEIN 3-RELATED"/>
    <property type="match status" value="1"/>
</dbReference>
<dbReference type="SUPFAM" id="SSF52540">
    <property type="entry name" value="P-loop containing nucleoside triphosphate hydrolases"/>
    <property type="match status" value="1"/>
</dbReference>
<evidence type="ECO:0000313" key="14">
    <source>
        <dbReference type="Proteomes" id="UP000807159"/>
    </source>
</evidence>
<dbReference type="SMART" id="SM00487">
    <property type="entry name" value="DEXDc"/>
    <property type="match status" value="1"/>
</dbReference>
<evidence type="ECO:0000256" key="9">
    <source>
        <dbReference type="SAM" id="MobiDB-lite"/>
    </source>
</evidence>
<feature type="domain" description="Helicase ATP-binding" evidence="12">
    <location>
        <begin position="349"/>
        <end position="535"/>
    </location>
</feature>
<evidence type="ECO:0000256" key="8">
    <source>
        <dbReference type="PROSITE-ProRule" id="PRU00146"/>
    </source>
</evidence>
<reference evidence="13" key="1">
    <citation type="journal article" date="2021" name="J. Hered.">
        <title>Genome Assembly of Salicaceae Populus deltoides (Eastern Cottonwood) I-69 Based on Nanopore Sequencing and Hi-C Technologies.</title>
        <authorList>
            <person name="Bai S."/>
            <person name="Wu H."/>
            <person name="Zhang J."/>
            <person name="Pan Z."/>
            <person name="Zhao W."/>
            <person name="Li Z."/>
            <person name="Tong C."/>
        </authorList>
    </citation>
    <scope>NUCLEOTIDE SEQUENCE</scope>
    <source>
        <tissue evidence="13">Leaf</tissue>
    </source>
</reference>
<dbReference type="SUPFAM" id="SSF57903">
    <property type="entry name" value="FYVE/PHD zinc finger"/>
    <property type="match status" value="1"/>
</dbReference>
<feature type="region of interest" description="Disordered" evidence="9">
    <location>
        <begin position="297"/>
        <end position="320"/>
    </location>
</feature>
<dbReference type="GO" id="GO:0042393">
    <property type="term" value="F:histone binding"/>
    <property type="evidence" value="ECO:0007669"/>
    <property type="project" value="TreeGrafter"/>
</dbReference>
<dbReference type="InterPro" id="IPR000953">
    <property type="entry name" value="Chromo/chromo_shadow_dom"/>
</dbReference>
<dbReference type="GO" id="GO:0003682">
    <property type="term" value="F:chromatin binding"/>
    <property type="evidence" value="ECO:0007669"/>
    <property type="project" value="TreeGrafter"/>
</dbReference>
<dbReference type="SUPFAM" id="SSF54160">
    <property type="entry name" value="Chromo domain-like"/>
    <property type="match status" value="1"/>
</dbReference>
<comment type="subcellular location">
    <subcellularLocation>
        <location evidence="1">Nucleus</location>
    </subcellularLocation>
</comment>
<proteinExistence type="predicted"/>
<organism evidence="13 14">
    <name type="scientific">Populus deltoides</name>
    <name type="common">Eastern poplar</name>
    <name type="synonym">Eastern cottonwood</name>
    <dbReference type="NCBI Taxonomy" id="3696"/>
    <lineage>
        <taxon>Eukaryota</taxon>
        <taxon>Viridiplantae</taxon>
        <taxon>Streptophyta</taxon>
        <taxon>Embryophyta</taxon>
        <taxon>Tracheophyta</taxon>
        <taxon>Spermatophyta</taxon>
        <taxon>Magnoliopsida</taxon>
        <taxon>eudicotyledons</taxon>
        <taxon>Gunneridae</taxon>
        <taxon>Pentapetalae</taxon>
        <taxon>rosids</taxon>
        <taxon>fabids</taxon>
        <taxon>Malpighiales</taxon>
        <taxon>Salicaceae</taxon>
        <taxon>Saliceae</taxon>
        <taxon>Populus</taxon>
    </lineage>
</organism>
<keyword evidence="4 8" id="KW-0863">Zinc-finger</keyword>
<dbReference type="GO" id="GO:0005634">
    <property type="term" value="C:nucleus"/>
    <property type="evidence" value="ECO:0007669"/>
    <property type="project" value="UniProtKB-SubCell"/>
</dbReference>
<evidence type="ECO:0000256" key="3">
    <source>
        <dbReference type="ARBA" id="ARBA00022741"/>
    </source>
</evidence>
<evidence type="ECO:0000259" key="11">
    <source>
        <dbReference type="PROSITE" id="PS50016"/>
    </source>
</evidence>
<dbReference type="InterPro" id="IPR001965">
    <property type="entry name" value="Znf_PHD"/>
</dbReference>
<dbReference type="InterPro" id="IPR013083">
    <property type="entry name" value="Znf_RING/FYVE/PHD"/>
</dbReference>
<feature type="domain" description="Chromo" evidence="10">
    <location>
        <begin position="246"/>
        <end position="305"/>
    </location>
</feature>
<dbReference type="EMBL" id="JACEGQ020000006">
    <property type="protein sequence ID" value="KAH8504122.1"/>
    <property type="molecule type" value="Genomic_DNA"/>
</dbReference>
<dbReference type="CDD" id="cd18659">
    <property type="entry name" value="CD2_tandem"/>
    <property type="match status" value="1"/>
</dbReference>
<keyword evidence="14" id="KW-1185">Reference proteome</keyword>
<dbReference type="PROSITE" id="PS50016">
    <property type="entry name" value="ZF_PHD_2"/>
    <property type="match status" value="1"/>
</dbReference>
<keyword evidence="7" id="KW-0539">Nucleus</keyword>